<organism evidence="4 5">
    <name type="scientific">Piscinibacter gummiphilus</name>
    <dbReference type="NCBI Taxonomy" id="946333"/>
    <lineage>
        <taxon>Bacteria</taxon>
        <taxon>Pseudomonadati</taxon>
        <taxon>Pseudomonadota</taxon>
        <taxon>Betaproteobacteria</taxon>
        <taxon>Burkholderiales</taxon>
        <taxon>Sphaerotilaceae</taxon>
        <taxon>Piscinibacter</taxon>
    </lineage>
</organism>
<dbReference type="PROSITE" id="PS51257">
    <property type="entry name" value="PROKAR_LIPOPROTEIN"/>
    <property type="match status" value="1"/>
</dbReference>
<dbReference type="EMBL" id="CP015118">
    <property type="protein sequence ID" value="ARN22862.1"/>
    <property type="molecule type" value="Genomic_DNA"/>
</dbReference>
<dbReference type="Pfam" id="PF13511">
    <property type="entry name" value="DUF4124"/>
    <property type="match status" value="1"/>
</dbReference>
<dbReference type="AlphaFoldDB" id="A0A1W6LF16"/>
<dbReference type="KEGG" id="rgu:A4W93_24750"/>
<evidence type="ECO:0000259" key="3">
    <source>
        <dbReference type="Pfam" id="PF13511"/>
    </source>
</evidence>
<evidence type="ECO:0000256" key="2">
    <source>
        <dbReference type="SAM" id="SignalP"/>
    </source>
</evidence>
<evidence type="ECO:0000313" key="4">
    <source>
        <dbReference type="EMBL" id="ARN22862.1"/>
    </source>
</evidence>
<evidence type="ECO:0000313" key="5">
    <source>
        <dbReference type="Proteomes" id="UP000193427"/>
    </source>
</evidence>
<feature type="region of interest" description="Disordered" evidence="1">
    <location>
        <begin position="44"/>
        <end position="88"/>
    </location>
</feature>
<accession>A0A1W6LF16</accession>
<protein>
    <recommendedName>
        <fullName evidence="3">DUF4124 domain-containing protein</fullName>
    </recommendedName>
</protein>
<reference evidence="4 5" key="1">
    <citation type="submission" date="2016-04" db="EMBL/GenBank/DDBJ databases">
        <title>Complete genome sequence of natural rubber-degrading, novel Gram-negative bacterium, Rhizobacter gummiphilus strain NS21.</title>
        <authorList>
            <person name="Tabata M."/>
            <person name="Kasai D."/>
            <person name="Fukuda M."/>
        </authorList>
    </citation>
    <scope>NUCLEOTIDE SEQUENCE [LARGE SCALE GENOMIC DNA]</scope>
    <source>
        <strain evidence="4 5">NS21</strain>
    </source>
</reference>
<dbReference type="OrthoDB" id="8853421at2"/>
<keyword evidence="2" id="KW-0732">Signal</keyword>
<dbReference type="InterPro" id="IPR025392">
    <property type="entry name" value="DUF4124"/>
</dbReference>
<dbReference type="STRING" id="946333.A4W93_24750"/>
<feature type="domain" description="DUF4124" evidence="3">
    <location>
        <begin position="15"/>
        <end position="68"/>
    </location>
</feature>
<dbReference type="Proteomes" id="UP000193427">
    <property type="component" value="Chromosome"/>
</dbReference>
<gene>
    <name evidence="4" type="ORF">A4W93_24750</name>
</gene>
<keyword evidence="5" id="KW-1185">Reference proteome</keyword>
<feature type="signal peptide" evidence="2">
    <location>
        <begin position="1"/>
        <end position="24"/>
    </location>
</feature>
<feature type="chain" id="PRO_5043904520" description="DUF4124 domain-containing protein" evidence="2">
    <location>
        <begin position="25"/>
        <end position="154"/>
    </location>
</feature>
<dbReference type="RefSeq" id="WP_085753170.1">
    <property type="nucleotide sequence ID" value="NZ_BSPR01000015.1"/>
</dbReference>
<name>A0A1W6LF16_9BURK</name>
<proteinExistence type="predicted"/>
<sequence>MTITTRHLFATAGLVLACQGPASAQEVFKCSVGGKTVYQSAPCPGQGKSLEIKPGPSEEEVQAAKAEADARKAKLPGTVAPARAPQPMAAGHAIGKTVDCAKLNKQRGDAYGRRNAGIRGSTSPNVDRSMEVMNARDDINRIEAQMASAGCAPT</sequence>
<evidence type="ECO:0000256" key="1">
    <source>
        <dbReference type="SAM" id="MobiDB-lite"/>
    </source>
</evidence>